<dbReference type="EMBL" id="CP016539">
    <property type="protein sequence ID" value="ANU19359.1"/>
    <property type="molecule type" value="Genomic_DNA"/>
</dbReference>
<feature type="transmembrane region" description="Helical" evidence="1">
    <location>
        <begin position="6"/>
        <end position="22"/>
    </location>
</feature>
<evidence type="ECO:0000313" key="3">
    <source>
        <dbReference type="Proteomes" id="UP000092650"/>
    </source>
</evidence>
<dbReference type="Proteomes" id="UP000092650">
    <property type="component" value="Chromosome"/>
</dbReference>
<dbReference type="AlphaFoldDB" id="A0A1C7E6K6"/>
<dbReference type="OrthoDB" id="9802448at2"/>
<gene>
    <name evidence="2" type="ORF">BBI15_03620</name>
</gene>
<name>A0A1C7E6K6_9BACL</name>
<sequence length="329" mass="38112">MENPFILIAVFVACLITYQLLTRNRRKLKKIRQEWETGTYIALHEDIQSVSSYWRNKKECAEFYAGIDQITWDDLAMDQVFKKMNYTKTSVGSEYLFNQLRDIDPKLEGLQSKEELYTLVAQDDKLREQVLLILSSLGKRNYADSSSYFYHFNDHKINFAYVYVLLACIPIISVFLMFFSLKVGIISLIISLLINALIYYRNKKTLENNLHSITYVAAIVNTGKSLASVRHPQFSIYRDLMKKEGKGLKRVSFFGKVLSIGTYTGGDFDILLEYFRIVFLLDFISYNQIVKAIVTHQNAYQQLWEAIGELDAAIAIAFYRKSLSSYVLP</sequence>
<keyword evidence="1" id="KW-1133">Transmembrane helix</keyword>
<feature type="transmembrane region" description="Helical" evidence="1">
    <location>
        <begin position="159"/>
        <end position="178"/>
    </location>
</feature>
<reference evidence="2" key="1">
    <citation type="submission" date="2016-10" db="EMBL/GenBank/DDBJ databases">
        <authorList>
            <person name="See-Too W.S."/>
        </authorList>
    </citation>
    <scope>NUCLEOTIDE SEQUENCE [LARGE SCALE GENOMIC DNA]</scope>
    <source>
        <strain evidence="2">DSM 23997</strain>
    </source>
</reference>
<accession>A0A1C7E6K6</accession>
<organism evidence="2 3">
    <name type="scientific">Planococcus plakortidis</name>
    <dbReference type="NCBI Taxonomy" id="1038856"/>
    <lineage>
        <taxon>Bacteria</taxon>
        <taxon>Bacillati</taxon>
        <taxon>Bacillota</taxon>
        <taxon>Bacilli</taxon>
        <taxon>Bacillales</taxon>
        <taxon>Caryophanaceae</taxon>
        <taxon>Planococcus</taxon>
    </lineage>
</organism>
<evidence type="ECO:0008006" key="4">
    <source>
        <dbReference type="Google" id="ProtNLM"/>
    </source>
</evidence>
<dbReference type="STRING" id="1038856.BBI15_03620"/>
<feature type="transmembrane region" description="Helical" evidence="1">
    <location>
        <begin position="184"/>
        <end position="200"/>
    </location>
</feature>
<dbReference type="RefSeq" id="WP_068869110.1">
    <property type="nucleotide sequence ID" value="NZ_CP016539.2"/>
</dbReference>
<keyword evidence="1" id="KW-0812">Transmembrane</keyword>
<dbReference type="KEGG" id="ppla:BBI15_03620"/>
<keyword evidence="3" id="KW-1185">Reference proteome</keyword>
<evidence type="ECO:0000313" key="2">
    <source>
        <dbReference type="EMBL" id="ANU19359.1"/>
    </source>
</evidence>
<protein>
    <recommendedName>
        <fullName evidence="4">DNA mismatch repair protein MutS</fullName>
    </recommendedName>
</protein>
<keyword evidence="1" id="KW-0472">Membrane</keyword>
<proteinExistence type="predicted"/>
<evidence type="ECO:0000256" key="1">
    <source>
        <dbReference type="SAM" id="Phobius"/>
    </source>
</evidence>